<dbReference type="InterPro" id="IPR003811">
    <property type="entry name" value="G3P_acylTferase_PlsY"/>
</dbReference>
<keyword evidence="11" id="KW-0012">Acyltransferase</keyword>
<evidence type="ECO:0000256" key="10">
    <source>
        <dbReference type="SAM" id="Phobius"/>
    </source>
</evidence>
<keyword evidence="9" id="KW-1208">Phospholipid metabolism</keyword>
<evidence type="ECO:0000313" key="12">
    <source>
        <dbReference type="Proteomes" id="UP000569951"/>
    </source>
</evidence>
<feature type="transmembrane region" description="Helical" evidence="10">
    <location>
        <begin position="104"/>
        <end position="131"/>
    </location>
</feature>
<dbReference type="Proteomes" id="UP000569951">
    <property type="component" value="Unassembled WGS sequence"/>
</dbReference>
<dbReference type="GO" id="GO:0043772">
    <property type="term" value="F:acyl-phosphate glycerol-3-phosphate acyltransferase activity"/>
    <property type="evidence" value="ECO:0007669"/>
    <property type="project" value="InterPro"/>
</dbReference>
<dbReference type="RefSeq" id="WP_183987111.1">
    <property type="nucleotide sequence ID" value="NZ_JACHHG010000006.1"/>
</dbReference>
<keyword evidence="2" id="KW-0444">Lipid biosynthesis</keyword>
<dbReference type="GO" id="GO:0005886">
    <property type="term" value="C:plasma membrane"/>
    <property type="evidence" value="ECO:0007669"/>
    <property type="project" value="InterPro"/>
</dbReference>
<keyword evidence="5 10" id="KW-1133">Transmembrane helix</keyword>
<dbReference type="GO" id="GO:0008654">
    <property type="term" value="P:phospholipid biosynthetic process"/>
    <property type="evidence" value="ECO:0007669"/>
    <property type="project" value="UniProtKB-KW"/>
</dbReference>
<dbReference type="PANTHER" id="PTHR30309:SF0">
    <property type="entry name" value="GLYCEROL-3-PHOSPHATE ACYLTRANSFERASE-RELATED"/>
    <property type="match status" value="1"/>
</dbReference>
<evidence type="ECO:0000256" key="5">
    <source>
        <dbReference type="ARBA" id="ARBA00022989"/>
    </source>
</evidence>
<evidence type="ECO:0000256" key="1">
    <source>
        <dbReference type="ARBA" id="ARBA00022475"/>
    </source>
</evidence>
<dbReference type="NCBIfam" id="NF010978">
    <property type="entry name" value="PRK14401.1"/>
    <property type="match status" value="1"/>
</dbReference>
<evidence type="ECO:0000256" key="3">
    <source>
        <dbReference type="ARBA" id="ARBA00022679"/>
    </source>
</evidence>
<accession>A0A841HYV6</accession>
<dbReference type="AlphaFoldDB" id="A0A841HYV6"/>
<evidence type="ECO:0000256" key="8">
    <source>
        <dbReference type="ARBA" id="ARBA00023209"/>
    </source>
</evidence>
<feature type="transmembrane region" description="Helical" evidence="10">
    <location>
        <begin position="6"/>
        <end position="28"/>
    </location>
</feature>
<keyword evidence="1" id="KW-1003">Cell membrane</keyword>
<evidence type="ECO:0000313" key="11">
    <source>
        <dbReference type="EMBL" id="MBB6098577.1"/>
    </source>
</evidence>
<dbReference type="SMART" id="SM01207">
    <property type="entry name" value="G3P_acyltransf"/>
    <property type="match status" value="1"/>
</dbReference>
<evidence type="ECO:0000256" key="6">
    <source>
        <dbReference type="ARBA" id="ARBA00023098"/>
    </source>
</evidence>
<keyword evidence="12" id="KW-1185">Reference proteome</keyword>
<dbReference type="EMBL" id="JACHHG010000006">
    <property type="protein sequence ID" value="MBB6098577.1"/>
    <property type="molecule type" value="Genomic_DNA"/>
</dbReference>
<evidence type="ECO:0000256" key="9">
    <source>
        <dbReference type="ARBA" id="ARBA00023264"/>
    </source>
</evidence>
<comment type="caution">
    <text evidence="11">The sequence shown here is derived from an EMBL/GenBank/DDBJ whole genome shotgun (WGS) entry which is preliminary data.</text>
</comment>
<keyword evidence="7 10" id="KW-0472">Membrane</keyword>
<protein>
    <submittedName>
        <fullName evidence="11">Acyl-phosphate glycerol 3-phosphate acyltransferase</fullName>
    </submittedName>
</protein>
<reference evidence="11 12" key="1">
    <citation type="submission" date="2020-08" db="EMBL/GenBank/DDBJ databases">
        <title>Genomic Encyclopedia of Type Strains, Phase IV (KMG-IV): sequencing the most valuable type-strain genomes for metagenomic binning, comparative biology and taxonomic classification.</title>
        <authorList>
            <person name="Goeker M."/>
        </authorList>
    </citation>
    <scope>NUCLEOTIDE SEQUENCE [LARGE SCALE GENOMIC DNA]</scope>
    <source>
        <strain evidence="11 12">DSM 21458</strain>
    </source>
</reference>
<evidence type="ECO:0000256" key="2">
    <source>
        <dbReference type="ARBA" id="ARBA00022516"/>
    </source>
</evidence>
<keyword evidence="8" id="KW-0594">Phospholipid biosynthesis</keyword>
<evidence type="ECO:0000256" key="7">
    <source>
        <dbReference type="ARBA" id="ARBA00023136"/>
    </source>
</evidence>
<keyword evidence="6" id="KW-0443">Lipid metabolism</keyword>
<organism evidence="11 12">
    <name type="scientific">Deinobacterium chartae</name>
    <dbReference type="NCBI Taxonomy" id="521158"/>
    <lineage>
        <taxon>Bacteria</taxon>
        <taxon>Thermotogati</taxon>
        <taxon>Deinococcota</taxon>
        <taxon>Deinococci</taxon>
        <taxon>Deinococcales</taxon>
        <taxon>Deinococcaceae</taxon>
        <taxon>Deinobacterium</taxon>
    </lineage>
</organism>
<proteinExistence type="predicted"/>
<name>A0A841HYV6_9DEIO</name>
<gene>
    <name evidence="11" type="ORF">HNR42_002011</name>
</gene>
<dbReference type="PANTHER" id="PTHR30309">
    <property type="entry name" value="INNER MEMBRANE PROTEIN YGIH"/>
    <property type="match status" value="1"/>
</dbReference>
<keyword evidence="4 10" id="KW-0812">Transmembrane</keyword>
<feature type="transmembrane region" description="Helical" evidence="10">
    <location>
        <begin position="143"/>
        <end position="162"/>
    </location>
</feature>
<sequence length="191" mass="19567">MSVLSALIAVLLAYLLGSLVFGVIFSRLRGRDIRDADAPGGSGVYRQYGALAAVTVTLFDLLKGAAAVLLALALEPASVPWAVAAVVAGHNYPLFFRFEGGAGIAPLMGALLVAAPLPLLVAVAVGLLAIVPYRRLWQATLKLNAIPFAAAVAVLVAFALSLKWGGTAPLLAGAGVMALRSLQLLRRGGVA</sequence>
<evidence type="ECO:0000256" key="4">
    <source>
        <dbReference type="ARBA" id="ARBA00022692"/>
    </source>
</evidence>
<dbReference type="Pfam" id="PF02660">
    <property type="entry name" value="G3P_acyltransf"/>
    <property type="match status" value="1"/>
</dbReference>
<keyword evidence="3 11" id="KW-0808">Transferase</keyword>